<dbReference type="Proteomes" id="UP000596742">
    <property type="component" value="Unassembled WGS sequence"/>
</dbReference>
<dbReference type="InterPro" id="IPR007527">
    <property type="entry name" value="Znf_SWIM"/>
</dbReference>
<dbReference type="AlphaFoldDB" id="A0A8B6CL43"/>
<evidence type="ECO:0000259" key="6">
    <source>
        <dbReference type="PROSITE" id="PS50966"/>
    </source>
</evidence>
<dbReference type="SUPFAM" id="SSF57903">
    <property type="entry name" value="FYVE/PHD zinc finger"/>
    <property type="match status" value="1"/>
</dbReference>
<gene>
    <name evidence="7" type="ORF">MGAL_10B052783</name>
</gene>
<evidence type="ECO:0000313" key="8">
    <source>
        <dbReference type="Proteomes" id="UP000596742"/>
    </source>
</evidence>
<dbReference type="Gene3D" id="3.90.320.10">
    <property type="match status" value="1"/>
</dbReference>
<proteinExistence type="predicted"/>
<evidence type="ECO:0000256" key="3">
    <source>
        <dbReference type="ARBA" id="ARBA00022833"/>
    </source>
</evidence>
<dbReference type="SUPFAM" id="SSF52980">
    <property type="entry name" value="Restriction endonuclease-like"/>
    <property type="match status" value="1"/>
</dbReference>
<keyword evidence="2 4" id="KW-0863">Zinc-finger</keyword>
<dbReference type="Pfam" id="PF02037">
    <property type="entry name" value="SAP"/>
    <property type="match status" value="1"/>
</dbReference>
<dbReference type="PROSITE" id="PS01359">
    <property type="entry name" value="ZF_PHD_1"/>
    <property type="match status" value="1"/>
</dbReference>
<feature type="domain" description="SWIM-type" evidence="6">
    <location>
        <begin position="175"/>
        <end position="211"/>
    </location>
</feature>
<evidence type="ECO:0000256" key="4">
    <source>
        <dbReference type="PROSITE-ProRule" id="PRU00325"/>
    </source>
</evidence>
<keyword evidence="3" id="KW-0862">Zinc</keyword>
<accession>A0A8B6CL43</accession>
<dbReference type="InterPro" id="IPR019787">
    <property type="entry name" value="Znf_PHD-finger"/>
</dbReference>
<evidence type="ECO:0000313" key="7">
    <source>
        <dbReference type="EMBL" id="VDI06846.1"/>
    </source>
</evidence>
<dbReference type="PANTHER" id="PTHR47526:SF3">
    <property type="entry name" value="PHD-TYPE DOMAIN-CONTAINING PROTEIN"/>
    <property type="match status" value="1"/>
</dbReference>
<organism evidence="7 8">
    <name type="scientific">Mytilus galloprovincialis</name>
    <name type="common">Mediterranean mussel</name>
    <dbReference type="NCBI Taxonomy" id="29158"/>
    <lineage>
        <taxon>Eukaryota</taxon>
        <taxon>Metazoa</taxon>
        <taxon>Spiralia</taxon>
        <taxon>Lophotrochozoa</taxon>
        <taxon>Mollusca</taxon>
        <taxon>Bivalvia</taxon>
        <taxon>Autobranchia</taxon>
        <taxon>Pteriomorphia</taxon>
        <taxon>Mytilida</taxon>
        <taxon>Mytiloidea</taxon>
        <taxon>Mytilidae</taxon>
        <taxon>Mytilinae</taxon>
        <taxon>Mytilus</taxon>
    </lineage>
</organism>
<dbReference type="CDD" id="cd22343">
    <property type="entry name" value="PDDEXK_lambda_exonuclease-like"/>
    <property type="match status" value="1"/>
</dbReference>
<sequence length="701" mass="79840">MSENDTTIDTFKRWTVPVLQQYLGIRGLRTSGKKEELVALVYSADLMKIKPVLTPAEERKLKADQYCDKLKAPKGIVPDPLIDLTSGWVTESKGVSMWPPTMYYDIATFLQKKEDKSLSDRLMKDYKEGKAYSYFTSGWLKEVHYHHIDSNSPYCFLKAECTASQRINDVPHTAWVLLEKVSGEIQTAYCSCFAGLGETCNHMAAILFKVDYAWQWGANNKSCTSKPCVWKSPSTKKSVVQPKKLSELKIMKPHYSKGGQGQPINPIKRQLFQPTQGTQPSLGKLSDALLPACQNAAVFQYLHHNYTNYEPSEDFNVLSTEIVTTTEGTILPLSLPEIAGNCHDHNELLEKLKYTDADREKILQETNGQSENAEWFNQRKGRITCSRMHSVFTKSETLKKNKAVNTESLVTEILGYKEKNSNIPALKYGRFMEPVARRKYKCILLQRKHQDLKVVETGLYIDTKRGYLGSSPDGMVDCSCCGSGVLEVKCPLSIAHTIPSHENLTYLVKEGSNITLQRNHNYYTQIQGQMAICNKQWCDFFIFTKHGHHLERILFQKDYWEKIVSNLENFFLKYVVVELLTQDIKKKVAHTETSSGTKSNTDSIPLLAINTCKPTKPTQAKGKKLNKRRKKVEPKPIYLCGSCQQTCLEIDELDNNCESDYSIGCDKCRKWFHWGCIGFDGMLNMDKWYCDDCEASKENSL</sequence>
<name>A0A8B6CL43_MYTGA</name>
<dbReference type="InterPro" id="IPR003034">
    <property type="entry name" value="SAP_dom"/>
</dbReference>
<evidence type="ECO:0000256" key="2">
    <source>
        <dbReference type="ARBA" id="ARBA00022771"/>
    </source>
</evidence>
<keyword evidence="8" id="KW-1185">Reference proteome</keyword>
<dbReference type="GO" id="GO:0008270">
    <property type="term" value="F:zinc ion binding"/>
    <property type="evidence" value="ECO:0007669"/>
    <property type="project" value="UniProtKB-KW"/>
</dbReference>
<dbReference type="PANTHER" id="PTHR47526">
    <property type="entry name" value="ATP-DEPENDENT DNA HELICASE"/>
    <property type="match status" value="1"/>
</dbReference>
<evidence type="ECO:0000259" key="5">
    <source>
        <dbReference type="PROSITE" id="PS50016"/>
    </source>
</evidence>
<dbReference type="OrthoDB" id="10035901at2759"/>
<dbReference type="InterPro" id="IPR011011">
    <property type="entry name" value="Znf_FYVE_PHD"/>
</dbReference>
<dbReference type="PROSITE" id="PS50966">
    <property type="entry name" value="ZF_SWIM"/>
    <property type="match status" value="1"/>
</dbReference>
<comment type="caution">
    <text evidence="7">The sequence shown here is derived from an EMBL/GenBank/DDBJ whole genome shotgun (WGS) entry which is preliminary data.</text>
</comment>
<dbReference type="EMBL" id="UYJE01001983">
    <property type="protein sequence ID" value="VDI06846.1"/>
    <property type="molecule type" value="Genomic_DNA"/>
</dbReference>
<feature type="domain" description="PHD-type" evidence="5">
    <location>
        <begin position="637"/>
        <end position="696"/>
    </location>
</feature>
<dbReference type="InterPro" id="IPR019786">
    <property type="entry name" value="Zinc_finger_PHD-type_CS"/>
</dbReference>
<dbReference type="InterPro" id="IPR019080">
    <property type="entry name" value="YqaJ_viral_recombinase"/>
</dbReference>
<evidence type="ECO:0000256" key="1">
    <source>
        <dbReference type="ARBA" id="ARBA00022723"/>
    </source>
</evidence>
<dbReference type="SUPFAM" id="SSF68906">
    <property type="entry name" value="SAP domain"/>
    <property type="match status" value="1"/>
</dbReference>
<dbReference type="InterPro" id="IPR036361">
    <property type="entry name" value="SAP_dom_sf"/>
</dbReference>
<dbReference type="Gene3D" id="3.30.40.10">
    <property type="entry name" value="Zinc/RING finger domain, C3HC4 (zinc finger)"/>
    <property type="match status" value="1"/>
</dbReference>
<dbReference type="PROSITE" id="PS50016">
    <property type="entry name" value="ZF_PHD_2"/>
    <property type="match status" value="1"/>
</dbReference>
<protein>
    <submittedName>
        <fullName evidence="7">Uncharacterized protein</fullName>
    </submittedName>
</protein>
<dbReference type="SMART" id="SM00513">
    <property type="entry name" value="SAP"/>
    <property type="match status" value="1"/>
</dbReference>
<dbReference type="Pfam" id="PF09588">
    <property type="entry name" value="YqaJ"/>
    <property type="match status" value="1"/>
</dbReference>
<dbReference type="InterPro" id="IPR011335">
    <property type="entry name" value="Restrct_endonuc-II-like"/>
</dbReference>
<dbReference type="InterPro" id="IPR013083">
    <property type="entry name" value="Znf_RING/FYVE/PHD"/>
</dbReference>
<reference evidence="7" key="1">
    <citation type="submission" date="2018-11" db="EMBL/GenBank/DDBJ databases">
        <authorList>
            <person name="Alioto T."/>
            <person name="Alioto T."/>
        </authorList>
    </citation>
    <scope>NUCLEOTIDE SEQUENCE</scope>
</reference>
<dbReference type="SMART" id="SM00249">
    <property type="entry name" value="PHD"/>
    <property type="match status" value="1"/>
</dbReference>
<dbReference type="InterPro" id="IPR001965">
    <property type="entry name" value="Znf_PHD"/>
</dbReference>
<dbReference type="InterPro" id="IPR011604">
    <property type="entry name" value="PDDEXK-like_dom_sf"/>
</dbReference>
<dbReference type="GO" id="GO:0006281">
    <property type="term" value="P:DNA repair"/>
    <property type="evidence" value="ECO:0007669"/>
    <property type="project" value="UniProtKB-ARBA"/>
</dbReference>
<keyword evidence="1" id="KW-0479">Metal-binding</keyword>